<proteinExistence type="predicted"/>
<dbReference type="EMBL" id="FR845719">
    <property type="protein sequence ID" value="CCA59385.1"/>
    <property type="molecule type" value="Genomic_DNA"/>
</dbReference>
<evidence type="ECO:0000256" key="3">
    <source>
        <dbReference type="SAM" id="MobiDB-lite"/>
    </source>
</evidence>
<dbReference type="GO" id="GO:0016020">
    <property type="term" value="C:membrane"/>
    <property type="evidence" value="ECO:0007669"/>
    <property type="project" value="UniProtKB-SubCell"/>
</dbReference>
<feature type="region of interest" description="Disordered" evidence="3">
    <location>
        <begin position="215"/>
        <end position="243"/>
    </location>
</feature>
<dbReference type="GO" id="GO:0008843">
    <property type="term" value="F:endochitinase activity"/>
    <property type="evidence" value="ECO:0007669"/>
    <property type="project" value="UniProtKB-EC"/>
</dbReference>
<keyword evidence="2" id="KW-0624">Polysaccharide degradation</keyword>
<dbReference type="RefSeq" id="WP_015037280.1">
    <property type="nucleotide sequence ID" value="NC_018750.1"/>
</dbReference>
<name>F2RCD4_STRVP</name>
<dbReference type="PROSITE" id="PS51257">
    <property type="entry name" value="PROKAR_LIPOPROTEIN"/>
    <property type="match status" value="1"/>
</dbReference>
<dbReference type="KEGG" id="sve:SVEN_6099"/>
<dbReference type="AlphaFoldDB" id="F2RCD4"/>
<dbReference type="PANTHER" id="PTHR46957">
    <property type="entry name" value="CYTOKINE RECEPTOR"/>
    <property type="match status" value="1"/>
</dbReference>
<dbReference type="SUPFAM" id="SSF49265">
    <property type="entry name" value="Fibronectin type III"/>
    <property type="match status" value="2"/>
</dbReference>
<dbReference type="GO" id="GO:0000272">
    <property type="term" value="P:polysaccharide catabolic process"/>
    <property type="evidence" value="ECO:0007669"/>
    <property type="project" value="UniProtKB-KW"/>
</dbReference>
<dbReference type="PROSITE" id="PS50853">
    <property type="entry name" value="FN3"/>
    <property type="match status" value="3"/>
</dbReference>
<dbReference type="STRING" id="953739.SVEN_6099"/>
<reference evidence="6 7" key="1">
    <citation type="journal article" date="2011" name="BMC Genomics">
        <title>Genome-wide analysis of the role of GlnR in Streptomyces venezuelae provides new insights into global nitrogen regulation in actinomycetes.</title>
        <authorList>
            <person name="Pullan S.T."/>
            <person name="Bibb M.J."/>
            <person name="Merrick M."/>
        </authorList>
    </citation>
    <scope>NUCLEOTIDE SEQUENCE [LARGE SCALE GENOMIC DNA]</scope>
    <source>
        <strain evidence="6">ATCC 10712</strain>
    </source>
</reference>
<keyword evidence="2" id="KW-0119">Carbohydrate metabolism</keyword>
<dbReference type="InterPro" id="IPR050713">
    <property type="entry name" value="RTP_Phos/Ushers"/>
</dbReference>
<keyword evidence="1 6" id="KW-0326">Glycosidase</keyword>
<keyword evidence="7" id="KW-1185">Reference proteome</keyword>
<evidence type="ECO:0000256" key="2">
    <source>
        <dbReference type="ARBA" id="ARBA00023326"/>
    </source>
</evidence>
<dbReference type="GeneID" id="51866636"/>
<dbReference type="EC" id="3.2.1.14" evidence="6"/>
<feature type="domain" description="Fibronectin type-III" evidence="5">
    <location>
        <begin position="144"/>
        <end position="234"/>
    </location>
</feature>
<dbReference type="InterPro" id="IPR003961">
    <property type="entry name" value="FN3_dom"/>
</dbReference>
<keyword evidence="6" id="KW-0378">Hydrolase</keyword>
<dbReference type="Pfam" id="PF00041">
    <property type="entry name" value="fn3"/>
    <property type="match status" value="3"/>
</dbReference>
<evidence type="ECO:0000259" key="5">
    <source>
        <dbReference type="PROSITE" id="PS50853"/>
    </source>
</evidence>
<evidence type="ECO:0000256" key="1">
    <source>
        <dbReference type="ARBA" id="ARBA00023295"/>
    </source>
</evidence>
<evidence type="ECO:0000313" key="6">
    <source>
        <dbReference type="EMBL" id="CCA59385.1"/>
    </source>
</evidence>
<protein>
    <submittedName>
        <fullName evidence="6">Chitinase</fullName>
        <ecNumber evidence="6">3.2.1.14</ecNumber>
    </submittedName>
</protein>
<dbReference type="HOGENOM" id="CLU_844457_0_0_11"/>
<dbReference type="PATRIC" id="fig|953739.5.peg.1308"/>
<evidence type="ECO:0000313" key="7">
    <source>
        <dbReference type="Proteomes" id="UP000006854"/>
    </source>
</evidence>
<feature type="domain" description="Fibronectin type-III" evidence="5">
    <location>
        <begin position="50"/>
        <end position="137"/>
    </location>
</feature>
<dbReference type="InterPro" id="IPR036116">
    <property type="entry name" value="FN3_sf"/>
</dbReference>
<dbReference type="eggNOG" id="COG3469">
    <property type="taxonomic scope" value="Bacteria"/>
</dbReference>
<accession>F2RCD4</accession>
<dbReference type="InterPro" id="IPR013783">
    <property type="entry name" value="Ig-like_fold"/>
</dbReference>
<dbReference type="CDD" id="cd00063">
    <property type="entry name" value="FN3"/>
    <property type="match status" value="3"/>
</dbReference>
<dbReference type="SMART" id="SM00060">
    <property type="entry name" value="FN3"/>
    <property type="match status" value="3"/>
</dbReference>
<gene>
    <name evidence="6" type="ordered locus">SVEN_6099</name>
</gene>
<sequence>MQRPLPTAQLNSRPLARIAPAALQLALVLALAGCSSAAVPEAKDTRAPTVPSGVTATAGSSGTVHVMWSAATDDRAVTGYAVYSEGRKIKDLPATTLMTDVVGLAPATRHRFTVRARDAAGNVSAPSATVTATTLRATAEDRTPPSTPSALRATPDGSRAVTLRWSAAEDDTRVTAYDVYQADTRIHTVPGTATTAHVTGLRPGTAYAFTVRARDAAENSSPDSAPADLTTVPSPGAPPNTAPTRLAVTSAKGEITVTWTPPDTGAPVTHHELHLNGRFATTIIWGTTPPPGRATYTFPVQDPPGTRYTVTLRAQLPDGTWGDFSAPRTVEVH</sequence>
<feature type="signal peptide" evidence="4">
    <location>
        <begin position="1"/>
        <end position="37"/>
    </location>
</feature>
<organism evidence="6 7">
    <name type="scientific">Streptomyces venezuelae (strain ATCC 10712 / CBS 650.69 / DSM 40230 / JCM 4526 / NBRC 13096 / PD 04745)</name>
    <dbReference type="NCBI Taxonomy" id="953739"/>
    <lineage>
        <taxon>Bacteria</taxon>
        <taxon>Bacillati</taxon>
        <taxon>Actinomycetota</taxon>
        <taxon>Actinomycetes</taxon>
        <taxon>Kitasatosporales</taxon>
        <taxon>Streptomycetaceae</taxon>
        <taxon>Streptomyces</taxon>
    </lineage>
</organism>
<dbReference type="PANTHER" id="PTHR46957:SF3">
    <property type="entry name" value="CYTOKINE RECEPTOR"/>
    <property type="match status" value="1"/>
</dbReference>
<evidence type="ECO:0000256" key="4">
    <source>
        <dbReference type="SAM" id="SignalP"/>
    </source>
</evidence>
<dbReference type="Proteomes" id="UP000006854">
    <property type="component" value="Chromosome"/>
</dbReference>
<keyword evidence="4" id="KW-0732">Signal</keyword>
<feature type="domain" description="Fibronectin type-III" evidence="5">
    <location>
        <begin position="239"/>
        <end position="333"/>
    </location>
</feature>
<dbReference type="Gene3D" id="2.60.40.10">
    <property type="entry name" value="Immunoglobulins"/>
    <property type="match status" value="3"/>
</dbReference>
<feature type="chain" id="PRO_5003285204" evidence="4">
    <location>
        <begin position="38"/>
        <end position="333"/>
    </location>
</feature>